<protein>
    <recommendedName>
        <fullName evidence="5">MFS transporter</fullName>
    </recommendedName>
</protein>
<reference evidence="3 4" key="1">
    <citation type="submission" date="2016-06" db="EMBL/GenBank/DDBJ databases">
        <title>Complete genome sequences of Bordetella bronchialis and Bordetella flabilis.</title>
        <authorList>
            <person name="LiPuma J.J."/>
            <person name="Spilker T."/>
        </authorList>
    </citation>
    <scope>NUCLEOTIDE SEQUENCE [LARGE SCALE GENOMIC DNA]</scope>
    <source>
        <strain evidence="3 4">AU17976</strain>
    </source>
</reference>
<dbReference type="STRING" id="463025.BAU08_10520"/>
<dbReference type="Proteomes" id="UP000092213">
    <property type="component" value="Chromosome"/>
</dbReference>
<evidence type="ECO:0000256" key="1">
    <source>
        <dbReference type="ARBA" id="ARBA00006987"/>
    </source>
</evidence>
<dbReference type="Gene3D" id="3.40.190.150">
    <property type="entry name" value="Bordetella uptake gene, domain 1"/>
    <property type="match status" value="1"/>
</dbReference>
<dbReference type="PIRSF" id="PIRSF017082">
    <property type="entry name" value="YflP"/>
    <property type="match status" value="1"/>
</dbReference>
<dbReference type="SUPFAM" id="SSF53850">
    <property type="entry name" value="Periplasmic binding protein-like II"/>
    <property type="match status" value="1"/>
</dbReference>
<dbReference type="Pfam" id="PF03401">
    <property type="entry name" value="TctC"/>
    <property type="match status" value="1"/>
</dbReference>
<dbReference type="EMBL" id="CP016171">
    <property type="protein sequence ID" value="ANN71709.1"/>
    <property type="molecule type" value="Genomic_DNA"/>
</dbReference>
<evidence type="ECO:0000256" key="2">
    <source>
        <dbReference type="SAM" id="SignalP"/>
    </source>
</evidence>
<organism evidence="3 4">
    <name type="scientific">Bordetella bronchialis</name>
    <dbReference type="NCBI Taxonomy" id="463025"/>
    <lineage>
        <taxon>Bacteria</taxon>
        <taxon>Pseudomonadati</taxon>
        <taxon>Pseudomonadota</taxon>
        <taxon>Betaproteobacteria</taxon>
        <taxon>Burkholderiales</taxon>
        <taxon>Alcaligenaceae</taxon>
        <taxon>Bordetella</taxon>
    </lineage>
</organism>
<name>A0A193FXG9_9BORD</name>
<dbReference type="RefSeq" id="WP_066669278.1">
    <property type="nucleotide sequence ID" value="NZ_CP016171.1"/>
</dbReference>
<keyword evidence="2" id="KW-0732">Signal</keyword>
<evidence type="ECO:0000313" key="4">
    <source>
        <dbReference type="Proteomes" id="UP000092213"/>
    </source>
</evidence>
<dbReference type="InterPro" id="IPR042100">
    <property type="entry name" value="Bug_dom1"/>
</dbReference>
<accession>A0A193FXG9</accession>
<dbReference type="InterPro" id="IPR005064">
    <property type="entry name" value="BUG"/>
</dbReference>
<comment type="similarity">
    <text evidence="1">Belongs to the UPF0065 (bug) family.</text>
</comment>
<dbReference type="AlphaFoldDB" id="A0A193FXG9"/>
<feature type="signal peptide" evidence="2">
    <location>
        <begin position="1"/>
        <end position="24"/>
    </location>
</feature>
<dbReference type="Gene3D" id="3.40.190.10">
    <property type="entry name" value="Periplasmic binding protein-like II"/>
    <property type="match status" value="1"/>
</dbReference>
<proteinExistence type="inferred from homology"/>
<dbReference type="PANTHER" id="PTHR42928">
    <property type="entry name" value="TRICARBOXYLATE-BINDING PROTEIN"/>
    <property type="match status" value="1"/>
</dbReference>
<feature type="chain" id="PRO_5008258406" description="MFS transporter" evidence="2">
    <location>
        <begin position="25"/>
        <end position="330"/>
    </location>
</feature>
<evidence type="ECO:0008006" key="5">
    <source>
        <dbReference type="Google" id="ProtNLM"/>
    </source>
</evidence>
<dbReference type="PANTHER" id="PTHR42928:SF5">
    <property type="entry name" value="BLR1237 PROTEIN"/>
    <property type="match status" value="1"/>
</dbReference>
<gene>
    <name evidence="3" type="ORF">BAU08_10520</name>
</gene>
<dbReference type="CDD" id="cd13578">
    <property type="entry name" value="PBP2_Bug27"/>
    <property type="match status" value="1"/>
</dbReference>
<sequence>MQFSRKNIAALTLVSAALPWGATASDQEAAYPQRPVTLVIGYPPGGGADALARLLAQSMGESLGQKMIVQYKPGAAGNIGAEYVARTPPDGYTVFLGGRPNTIHKTMYEGMKYDFSRDLVPVGLVATMPFIMVSGTHAPMATVQDLVRLAKTYPSALTCASDGVGTTSHLLCELLQQDMDIDMQHVPYHGAASALTDVMGGRVDITIVDVASAVSNIQAGKLRPIAVMSGMRVPEVPYVPTMEEAGIPGFDLGAWCGLVVPAGTPAHVIVKLNQAINEALADPALRDAMAKRSFATPPQPNTPTAFKELIAEETDRWTAILRSRNIKPLH</sequence>
<evidence type="ECO:0000313" key="3">
    <source>
        <dbReference type="EMBL" id="ANN71709.1"/>
    </source>
</evidence>